<accession>A0A2S9ZWR9</accession>
<gene>
    <name evidence="1" type="ORF">AAT19DRAFT_11427</name>
</gene>
<dbReference type="EMBL" id="LCTV02000016">
    <property type="protein sequence ID" value="PRQ70195.1"/>
    <property type="molecule type" value="Genomic_DNA"/>
</dbReference>
<proteinExistence type="predicted"/>
<evidence type="ECO:0000313" key="1">
    <source>
        <dbReference type="EMBL" id="PRQ70195.1"/>
    </source>
</evidence>
<name>A0A2S9ZWR9_RHOTO</name>
<organism evidence="1 2">
    <name type="scientific">Rhodotorula toruloides</name>
    <name type="common">Yeast</name>
    <name type="synonym">Rhodosporidium toruloides</name>
    <dbReference type="NCBI Taxonomy" id="5286"/>
    <lineage>
        <taxon>Eukaryota</taxon>
        <taxon>Fungi</taxon>
        <taxon>Dikarya</taxon>
        <taxon>Basidiomycota</taxon>
        <taxon>Pucciniomycotina</taxon>
        <taxon>Microbotryomycetes</taxon>
        <taxon>Sporidiobolales</taxon>
        <taxon>Sporidiobolaceae</taxon>
        <taxon>Rhodotorula</taxon>
    </lineage>
</organism>
<dbReference type="OrthoDB" id="2528907at2759"/>
<evidence type="ECO:0000313" key="2">
    <source>
        <dbReference type="Proteomes" id="UP000239560"/>
    </source>
</evidence>
<protein>
    <submittedName>
        <fullName evidence="1">Putative 1-aminocyclopropane-1-carboxylate deaminase</fullName>
    </submittedName>
</protein>
<dbReference type="Proteomes" id="UP000239560">
    <property type="component" value="Unassembled WGS sequence"/>
</dbReference>
<dbReference type="AlphaFoldDB" id="A0A2S9ZWR9"/>
<reference evidence="1 2" key="1">
    <citation type="journal article" date="2018" name="Elife">
        <title>Functional genomics of lipid metabolism in the oleaginous yeast Rhodosporidium toruloides.</title>
        <authorList>
            <person name="Coradetti S.T."/>
            <person name="Pinel D."/>
            <person name="Geiselman G."/>
            <person name="Ito M."/>
            <person name="Mondo S."/>
            <person name="Reilly M.C."/>
            <person name="Cheng Y.F."/>
            <person name="Bauer S."/>
            <person name="Grigoriev I."/>
            <person name="Gladden J.M."/>
            <person name="Simmons B.A."/>
            <person name="Brem R."/>
            <person name="Arkin A.P."/>
            <person name="Skerker J.M."/>
        </authorList>
    </citation>
    <scope>NUCLEOTIDE SEQUENCE [LARGE SCALE GENOMIC DNA]</scope>
    <source>
        <strain evidence="1 2">NBRC 0880</strain>
    </source>
</reference>
<comment type="caution">
    <text evidence="1">The sequence shown here is derived from an EMBL/GenBank/DDBJ whole genome shotgun (WGS) entry which is preliminary data.</text>
</comment>
<sequence>MVSALDHKNTARLHEVLLRHENPAWPYTTLKEALALVEYLVRLNRIKKSKELSVRLDALTKQSELSWSDVAPRQWENFRSVCQETLRRLSEGQPVRDFLKPLRVIAVFAVGDYTEHPKSFSKGGTVEADEQSFRCFEELTQVARDLQRRYRSGTHAEVCFWFLQERGHSEGALSAERLRLLSEGAQNALLEHVKYIANLDPLPAMHELPSATQLLTNAELAASYIKIKEAVSACRLPTAVKAQYEKVLDFPYITTLPLELVAELTNALEVAAEQGHKPTLHHLSGTAAVEIYTKRVDAVVRHLRTTFIRPQDIEKWKEEYLMPLKGWNGAGWSPAGMAAEWTELQRVDNDLIVKVPLSIEDLPKHALAFRHREGSLSLSHPYPRISHRMARRIGTSKEAWEAERASKAF</sequence>